<comment type="caution">
    <text evidence="1">The sequence shown here is derived from an EMBL/GenBank/DDBJ whole genome shotgun (WGS) entry which is preliminary data.</text>
</comment>
<dbReference type="EMBL" id="AQGV01000009">
    <property type="protein sequence ID" value="MBE0366427.1"/>
    <property type="molecule type" value="Genomic_DNA"/>
</dbReference>
<name>A0ABR9E6K3_9GAMM</name>
<evidence type="ECO:0000313" key="2">
    <source>
        <dbReference type="Proteomes" id="UP000615755"/>
    </source>
</evidence>
<proteinExistence type="predicted"/>
<reference evidence="1 2" key="1">
    <citation type="submission" date="2015-03" db="EMBL/GenBank/DDBJ databases">
        <title>Genome sequence of Pseudoalteromonas aurantia.</title>
        <authorList>
            <person name="Xie B.-B."/>
            <person name="Rong J.-C."/>
            <person name="Qin Q.-L."/>
            <person name="Zhang Y.-Z."/>
        </authorList>
    </citation>
    <scope>NUCLEOTIDE SEQUENCE [LARGE SCALE GENOMIC DNA]</scope>
    <source>
        <strain evidence="1 2">208</strain>
    </source>
</reference>
<organism evidence="1 2">
    <name type="scientific">Pseudoalteromonas aurantia 208</name>
    <dbReference type="NCBI Taxonomy" id="1314867"/>
    <lineage>
        <taxon>Bacteria</taxon>
        <taxon>Pseudomonadati</taxon>
        <taxon>Pseudomonadota</taxon>
        <taxon>Gammaproteobacteria</taxon>
        <taxon>Alteromonadales</taxon>
        <taxon>Pseudoalteromonadaceae</taxon>
        <taxon>Pseudoalteromonas</taxon>
    </lineage>
</organism>
<protein>
    <recommendedName>
        <fullName evidence="3">Orphan protein</fullName>
    </recommendedName>
</protein>
<accession>A0ABR9E6K3</accession>
<gene>
    <name evidence="1" type="ORF">PAUR_a3432</name>
</gene>
<keyword evidence="2" id="KW-1185">Reference proteome</keyword>
<evidence type="ECO:0000313" key="1">
    <source>
        <dbReference type="EMBL" id="MBE0366427.1"/>
    </source>
</evidence>
<sequence>MKKGFKPDVKISIPEFFEQSVDKARQMEAQNYRSFHGVLGNAQKKQQTVAKITSESFLQEYQEKAINFLKSQEPKLVNTQA</sequence>
<evidence type="ECO:0008006" key="3">
    <source>
        <dbReference type="Google" id="ProtNLM"/>
    </source>
</evidence>
<dbReference type="Proteomes" id="UP000615755">
    <property type="component" value="Unassembled WGS sequence"/>
</dbReference>